<dbReference type="SUPFAM" id="SSF48403">
    <property type="entry name" value="Ankyrin repeat"/>
    <property type="match status" value="2"/>
</dbReference>
<keyword evidence="2" id="KW-1185">Reference proteome</keyword>
<dbReference type="InterPro" id="IPR002110">
    <property type="entry name" value="Ankyrin_rpt"/>
</dbReference>
<name>M4BT06_HYAAE</name>
<dbReference type="PANTHER" id="PTHR46586:SF3">
    <property type="entry name" value="ANKYRIN REPEAT-CONTAINING PROTEIN"/>
    <property type="match status" value="1"/>
</dbReference>
<dbReference type="EMBL" id="JH597801">
    <property type="status" value="NOT_ANNOTATED_CDS"/>
    <property type="molecule type" value="Genomic_DNA"/>
</dbReference>
<evidence type="ECO:0000313" key="1">
    <source>
        <dbReference type="EnsemblProtists" id="HpaP809591"/>
    </source>
</evidence>
<evidence type="ECO:0000313" key="2">
    <source>
        <dbReference type="Proteomes" id="UP000011713"/>
    </source>
</evidence>
<dbReference type="EnsemblProtists" id="HpaT809591">
    <property type="protein sequence ID" value="HpaP809591"/>
    <property type="gene ID" value="HpaG809591"/>
</dbReference>
<dbReference type="Gene3D" id="1.25.40.20">
    <property type="entry name" value="Ankyrin repeat-containing domain"/>
    <property type="match status" value="4"/>
</dbReference>
<dbReference type="InterPro" id="IPR036770">
    <property type="entry name" value="Ankyrin_rpt-contain_sf"/>
</dbReference>
<dbReference type="SMART" id="SM00248">
    <property type="entry name" value="ANK"/>
    <property type="match status" value="5"/>
</dbReference>
<dbReference type="VEuPathDB" id="FungiDB:HpaG809591"/>
<protein>
    <submittedName>
        <fullName evidence="1">Uncharacterized protein</fullName>
    </submittedName>
</protein>
<dbReference type="Proteomes" id="UP000011713">
    <property type="component" value="Unassembled WGS sequence"/>
</dbReference>
<dbReference type="STRING" id="559515.M4BT06"/>
<dbReference type="HOGENOM" id="CLU_021777_0_0_1"/>
<dbReference type="eggNOG" id="KOG0504">
    <property type="taxonomic scope" value="Eukaryota"/>
</dbReference>
<dbReference type="InterPro" id="IPR052050">
    <property type="entry name" value="SecEffector_AnkRepeat"/>
</dbReference>
<dbReference type="InParanoid" id="M4BT06"/>
<reference evidence="1" key="2">
    <citation type="submission" date="2015-06" db="UniProtKB">
        <authorList>
            <consortium name="EnsemblProtists"/>
        </authorList>
    </citation>
    <scope>IDENTIFICATION</scope>
    <source>
        <strain evidence="1">Emoy2</strain>
    </source>
</reference>
<reference evidence="2" key="1">
    <citation type="journal article" date="2010" name="Science">
        <title>Signatures of adaptation to obligate biotrophy in the Hyaloperonospora arabidopsidis genome.</title>
        <authorList>
            <person name="Baxter L."/>
            <person name="Tripathy S."/>
            <person name="Ishaque N."/>
            <person name="Boot N."/>
            <person name="Cabral A."/>
            <person name="Kemen E."/>
            <person name="Thines M."/>
            <person name="Ah-Fong A."/>
            <person name="Anderson R."/>
            <person name="Badejoko W."/>
            <person name="Bittner-Eddy P."/>
            <person name="Boore J.L."/>
            <person name="Chibucos M.C."/>
            <person name="Coates M."/>
            <person name="Dehal P."/>
            <person name="Delehaunty K."/>
            <person name="Dong S."/>
            <person name="Downton P."/>
            <person name="Dumas B."/>
            <person name="Fabro G."/>
            <person name="Fronick C."/>
            <person name="Fuerstenberg S.I."/>
            <person name="Fulton L."/>
            <person name="Gaulin E."/>
            <person name="Govers F."/>
            <person name="Hughes L."/>
            <person name="Humphray S."/>
            <person name="Jiang R.H."/>
            <person name="Judelson H."/>
            <person name="Kamoun S."/>
            <person name="Kyung K."/>
            <person name="Meijer H."/>
            <person name="Minx P."/>
            <person name="Morris P."/>
            <person name="Nelson J."/>
            <person name="Phuntumart V."/>
            <person name="Qutob D."/>
            <person name="Rehmany A."/>
            <person name="Rougon-Cardoso A."/>
            <person name="Ryden P."/>
            <person name="Torto-Alalibo T."/>
            <person name="Studholme D."/>
            <person name="Wang Y."/>
            <person name="Win J."/>
            <person name="Wood J."/>
            <person name="Clifton S.W."/>
            <person name="Rogers J."/>
            <person name="Van den Ackerveken G."/>
            <person name="Jones J.D."/>
            <person name="McDowell J.M."/>
            <person name="Beynon J."/>
            <person name="Tyler B.M."/>
        </authorList>
    </citation>
    <scope>NUCLEOTIDE SEQUENCE [LARGE SCALE GENOMIC DNA]</scope>
    <source>
        <strain evidence="2">Emoy2</strain>
    </source>
</reference>
<dbReference type="OMA" id="YMDHLEV"/>
<accession>M4BT06</accession>
<proteinExistence type="predicted"/>
<dbReference type="AlphaFoldDB" id="M4BT06"/>
<dbReference type="PANTHER" id="PTHR46586">
    <property type="entry name" value="ANKYRIN REPEAT-CONTAINING PROTEIN"/>
    <property type="match status" value="1"/>
</dbReference>
<sequence>MVLTAARLVCTNRDRVSELSHVWGVMDQFLDYSNGWTLERAAAKGFKFLVQHLALKVSAESPTPNNKLLVMDFAAGNGHLGILKWLHNTEPLNGCSTRAMDDAAKNNQCEVVQWLHVNRSEGCTTKAMDDAARNGHLSMVQWLHEHRTEGSTTRATDLAAQSGHLHVLQWLQDNRSEGCTPSAVNYAATEGHLHIVRWLCDIRKEMCSPSAIVNAARRGHLSIIKYLSMQFPTLFASVSPKVVLVAIANGQAAVLVWLTSVLPVKSLKCEEDAESWMDVASTYGQLDILKWLHDHVAVLSTGVDKRTTCTAAAFINAARSGHYDVLVYLHANDLVNLTDESDAIDALVAAVEGGHRDCTEWLVAQFRTIYEKYPRTMTTVMDAGAASGHVGILQLLRDNSSTSKWQTSSKAIDQAARYGFIDVLRWLHVNYSTQGEENSSHREESNQTDSHWTPTALELAVTNGHLQVVQFLIERHRSVCSSFEAFNAACYMDHLEVAQYLYSNVRSLCFVEQALEQADEGGAEDTLAWLQGLLI</sequence>
<organism evidence="1 2">
    <name type="scientific">Hyaloperonospora arabidopsidis (strain Emoy2)</name>
    <name type="common">Downy mildew agent</name>
    <name type="synonym">Peronospora arabidopsidis</name>
    <dbReference type="NCBI Taxonomy" id="559515"/>
    <lineage>
        <taxon>Eukaryota</taxon>
        <taxon>Sar</taxon>
        <taxon>Stramenopiles</taxon>
        <taxon>Oomycota</taxon>
        <taxon>Peronosporomycetes</taxon>
        <taxon>Peronosporales</taxon>
        <taxon>Peronosporaceae</taxon>
        <taxon>Hyaloperonospora</taxon>
    </lineage>
</organism>
<dbReference type="Pfam" id="PF12796">
    <property type="entry name" value="Ank_2"/>
    <property type="match status" value="2"/>
</dbReference>